<protein>
    <submittedName>
        <fullName evidence="3">Uncharacterized protein C11D3.03c-like</fullName>
    </submittedName>
</protein>
<dbReference type="InterPro" id="IPR018959">
    <property type="entry name" value="DUF1989"/>
</dbReference>
<dbReference type="Proteomes" id="UP000694941">
    <property type="component" value="Unplaced"/>
</dbReference>
<evidence type="ECO:0000313" key="3">
    <source>
        <dbReference type="RefSeq" id="XP_022258664.1"/>
    </source>
</evidence>
<dbReference type="Pfam" id="PF09347">
    <property type="entry name" value="DUF1989"/>
    <property type="match status" value="1"/>
</dbReference>
<name>A0ABM1TS08_LIMPO</name>
<keyword evidence="2" id="KW-1185">Reference proteome</keyword>
<reference evidence="3" key="1">
    <citation type="submission" date="2025-08" db="UniProtKB">
        <authorList>
            <consortium name="RefSeq"/>
        </authorList>
    </citation>
    <scope>IDENTIFICATION</scope>
    <source>
        <tissue evidence="3">Muscle</tissue>
    </source>
</reference>
<proteinExistence type="predicted"/>
<dbReference type="PANTHER" id="PTHR31527">
    <property type="entry name" value="RE64534P"/>
    <property type="match status" value="1"/>
</dbReference>
<gene>
    <name evidence="3" type="primary">LOC106474654</name>
</gene>
<organism evidence="2 3">
    <name type="scientific">Limulus polyphemus</name>
    <name type="common">Atlantic horseshoe crab</name>
    <dbReference type="NCBI Taxonomy" id="6850"/>
    <lineage>
        <taxon>Eukaryota</taxon>
        <taxon>Metazoa</taxon>
        <taxon>Ecdysozoa</taxon>
        <taxon>Arthropoda</taxon>
        <taxon>Chelicerata</taxon>
        <taxon>Merostomata</taxon>
        <taxon>Xiphosura</taxon>
        <taxon>Limulidae</taxon>
        <taxon>Limulus</taxon>
    </lineage>
</organism>
<feature type="domain" description="DUF1989" evidence="1">
    <location>
        <begin position="73"/>
        <end position="202"/>
    </location>
</feature>
<evidence type="ECO:0000313" key="2">
    <source>
        <dbReference type="Proteomes" id="UP000694941"/>
    </source>
</evidence>
<accession>A0ABM1TS08</accession>
<dbReference type="GeneID" id="106474654"/>
<dbReference type="PANTHER" id="PTHR31527:SF0">
    <property type="entry name" value="RE64534P"/>
    <property type="match status" value="1"/>
</dbReference>
<sequence>MTQRTFEKRSLHICYNTFVQGKGERLVYQKLRSNALKNKIDDFVVPKRSGKAWRQREGDICRITLTEGPQFQGKTRQIHSGHLTTYDRLWSSLPYLRPMATIVADSVQYGTDEDGAGIHDVMGTRCDPYTVQKITGQWPEVTCHQSLINAIEPFGLTEEHVHDVFNIFMCSGWTKDTVQYFVKGTPAKKGDYIEFIAEMDLLVALSVCPQGDVSLPVGVTFPEEKCFPLGVQIYRSSK</sequence>
<dbReference type="RefSeq" id="XP_022258664.1">
    <property type="nucleotide sequence ID" value="XM_022402956.1"/>
</dbReference>
<evidence type="ECO:0000259" key="1">
    <source>
        <dbReference type="Pfam" id="PF09347"/>
    </source>
</evidence>